<organism evidence="1 2">
    <name type="scientific">Phytophthora palmivora</name>
    <dbReference type="NCBI Taxonomy" id="4796"/>
    <lineage>
        <taxon>Eukaryota</taxon>
        <taxon>Sar</taxon>
        <taxon>Stramenopiles</taxon>
        <taxon>Oomycota</taxon>
        <taxon>Peronosporomycetes</taxon>
        <taxon>Peronosporales</taxon>
        <taxon>Peronosporaceae</taxon>
        <taxon>Phytophthora</taxon>
    </lineage>
</organism>
<sequence length="227" mass="25857">MNLSMVWFHIRGQKRKVNRSAMNGVVFEMTQRNLLPFSFHKTRKIAHQVLNELGTIGLKRIKDIDKMINFHAQETEESRDTIATSYFSATPESDEASGAQVRKVMRMYTEEDRAVFIWKMLAEPKLKCSNASMSYQLQSTLQVVMRPGEEPTLSGDESTQFLIHFSASRHDLGIPMNAKYREPGHMDSGIALWEKLISRIPQEVESELIDGTCVSMSTEVSSFTTSE</sequence>
<evidence type="ECO:0000313" key="1">
    <source>
        <dbReference type="EMBL" id="POM69730.1"/>
    </source>
</evidence>
<keyword evidence="2" id="KW-1185">Reference proteome</keyword>
<reference evidence="1 2" key="1">
    <citation type="journal article" date="2017" name="Genome Biol. Evol.">
        <title>Phytophthora megakarya and P. palmivora, closely related causal agents of cacao black pod rot, underwent increases in genome sizes and gene numbers by different mechanisms.</title>
        <authorList>
            <person name="Ali S.S."/>
            <person name="Shao J."/>
            <person name="Lary D.J."/>
            <person name="Kronmiller B."/>
            <person name="Shen D."/>
            <person name="Strem M.D."/>
            <person name="Amoako-Attah I."/>
            <person name="Akrofi A.Y."/>
            <person name="Begoude B.A."/>
            <person name="Ten Hoopen G.M."/>
            <person name="Coulibaly K."/>
            <person name="Kebe B.I."/>
            <person name="Melnick R.L."/>
            <person name="Guiltinan M.J."/>
            <person name="Tyler B.M."/>
            <person name="Meinhardt L.W."/>
            <person name="Bailey B.A."/>
        </authorList>
    </citation>
    <scope>NUCLEOTIDE SEQUENCE [LARGE SCALE GENOMIC DNA]</scope>
    <source>
        <strain evidence="2">sbr112.9</strain>
    </source>
</reference>
<comment type="caution">
    <text evidence="1">The sequence shown here is derived from an EMBL/GenBank/DDBJ whole genome shotgun (WGS) entry which is preliminary data.</text>
</comment>
<gene>
    <name evidence="1" type="ORF">PHPALM_13960</name>
</gene>
<evidence type="ECO:0000313" key="2">
    <source>
        <dbReference type="Proteomes" id="UP000237271"/>
    </source>
</evidence>
<dbReference type="Proteomes" id="UP000237271">
    <property type="component" value="Unassembled WGS sequence"/>
</dbReference>
<protein>
    <submittedName>
        <fullName evidence="1">Uncharacterized protein</fullName>
    </submittedName>
</protein>
<dbReference type="OrthoDB" id="127589at2759"/>
<proteinExistence type="predicted"/>
<name>A0A2P4XW07_9STRA</name>
<dbReference type="EMBL" id="NCKW01007826">
    <property type="protein sequence ID" value="POM69730.1"/>
    <property type="molecule type" value="Genomic_DNA"/>
</dbReference>
<dbReference type="AlphaFoldDB" id="A0A2P4XW07"/>
<accession>A0A2P4XW07</accession>